<dbReference type="RefSeq" id="WP_050673857.1">
    <property type="nucleotide sequence ID" value="NZ_CVRL01000037.1"/>
</dbReference>
<keyword evidence="2" id="KW-1133">Transmembrane helix</keyword>
<evidence type="ECO:0000313" key="4">
    <source>
        <dbReference type="Proteomes" id="UP000043764"/>
    </source>
</evidence>
<feature type="compositionally biased region" description="Acidic residues" evidence="1">
    <location>
        <begin position="535"/>
        <end position="546"/>
    </location>
</feature>
<feature type="compositionally biased region" description="Acidic residues" evidence="1">
    <location>
        <begin position="557"/>
        <end position="567"/>
    </location>
</feature>
<keyword evidence="4" id="KW-1185">Reference proteome</keyword>
<sequence>MKPGFALSLSSLGVTLLQRAAGGWHEVGFVSLDVDDLAAALTELRETGERHANGPIACKVVIPNDQIRYLSLDASGSEADRRAAAEIALDGATPYRVDELVFDLSDEAERTHVAAVARETLQEAEDFAVMHGFLPVSFVAVPDDMPFLGEPFFGPSQTLVSSGEDTVEPDGIAVVNIGPAAAPQSAAPDRKPDASISEAASNETSVPDLPIAEEAMDLSEPAAEVAAQTTAVTAKDKPDAGDSDAPDKPLQDAEPAEAEEKDDASAEPKLTASAGFSTRRRKDTGVSPSLTPTPPTEGLAPKLGAADDKGKAAKAQKIAPPEPAKAATSAPVVPHAAFGAIPLSESTSADAKAAGPKQAPSPSSPAPIKIPRAPQAPAPTPVLPRDEGDALDLSDAPKDKKSLHEAGKAKLLAGVSQGKVGGKPRFLGLMLMGALLLFMAIVAVWAMAVSGIEDADNTAQPTAEDQPQEAVALLEDGTEQTPVADDAVEIAPQVSVIPQLADGDILPTEDPSEPLTDTLSSTDTAVLDALRDTQETSDDTLAEPETADAANGPDAAELSDEGPEELAAEPPADDPLARAAQYAATGIWQDAPAVPETPFANALDDLYVASIDSTDLSEDAIALPDADRFRTDLELDVVSNPTAAGQQFDLDERGLVRATPEGTLSPEGVMVFLGRPEKVPPPTPNRPDQAEIAAEAARLAALSELRPRNRPTDLVEQNERAQLGGLSRAELGALRPKLRPAGLKPAEENSLPATAQAVALSVMPRARPANFANIVDRAKRNSQRNATASISEAVATVAPRTVTPNIPSSASVARQATLDNAINLRRMNLIGVYGTPSNRRALVLMPNGRYKKVKVGDRIDGGRVVAIGDSQLQYQKGNRNHTLKIPSG</sequence>
<feature type="region of interest" description="Disordered" evidence="1">
    <location>
        <begin position="534"/>
        <end position="571"/>
    </location>
</feature>
<feature type="region of interest" description="Disordered" evidence="1">
    <location>
        <begin position="347"/>
        <end position="402"/>
    </location>
</feature>
<feature type="compositionally biased region" description="Low complexity" evidence="1">
    <location>
        <begin position="313"/>
        <end position="327"/>
    </location>
</feature>
<dbReference type="InterPro" id="IPR043129">
    <property type="entry name" value="ATPase_NBD"/>
</dbReference>
<dbReference type="SUPFAM" id="SSF53067">
    <property type="entry name" value="Actin-like ATPase domain"/>
    <property type="match status" value="1"/>
</dbReference>
<dbReference type="AlphaFoldDB" id="A0A0H5D5J8"/>
<evidence type="ECO:0008006" key="5">
    <source>
        <dbReference type="Google" id="ProtNLM"/>
    </source>
</evidence>
<feature type="compositionally biased region" description="Low complexity" evidence="1">
    <location>
        <begin position="222"/>
        <end position="233"/>
    </location>
</feature>
<dbReference type="Proteomes" id="UP000043764">
    <property type="component" value="Unassembled WGS sequence"/>
</dbReference>
<organism evidence="3 4">
    <name type="scientific">Phaeobacter italicus</name>
    <dbReference type="NCBI Taxonomy" id="481446"/>
    <lineage>
        <taxon>Bacteria</taxon>
        <taxon>Pseudomonadati</taxon>
        <taxon>Pseudomonadota</taxon>
        <taxon>Alphaproteobacteria</taxon>
        <taxon>Rhodobacterales</taxon>
        <taxon>Roseobacteraceae</taxon>
        <taxon>Phaeobacter</taxon>
    </lineage>
</organism>
<reference evidence="4" key="1">
    <citation type="submission" date="2015-05" db="EMBL/GenBank/DDBJ databases">
        <authorList>
            <person name="Rodrigo-Torres Lidia"/>
            <person name="Arahal R.David."/>
        </authorList>
    </citation>
    <scope>NUCLEOTIDE SEQUENCE [LARGE SCALE GENOMIC DNA]</scope>
    <source>
        <strain evidence="4">CECT 7321</strain>
    </source>
</reference>
<dbReference type="EMBL" id="CVRL01000037">
    <property type="protein sequence ID" value="CRL11973.1"/>
    <property type="molecule type" value="Genomic_DNA"/>
</dbReference>
<feature type="compositionally biased region" description="Low complexity" evidence="1">
    <location>
        <begin position="351"/>
        <end position="373"/>
    </location>
</feature>
<evidence type="ECO:0000256" key="1">
    <source>
        <dbReference type="SAM" id="MobiDB-lite"/>
    </source>
</evidence>
<dbReference type="STRING" id="481446.NIT7645_00154"/>
<evidence type="ECO:0000256" key="2">
    <source>
        <dbReference type="SAM" id="Phobius"/>
    </source>
</evidence>
<evidence type="ECO:0000313" key="3">
    <source>
        <dbReference type="EMBL" id="CRL11973.1"/>
    </source>
</evidence>
<proteinExistence type="predicted"/>
<feature type="region of interest" description="Disordered" evidence="1">
    <location>
        <begin position="180"/>
        <end position="331"/>
    </location>
</feature>
<name>A0A0H5D5J8_9RHOB</name>
<accession>A0A0H5D5J8</accession>
<feature type="region of interest" description="Disordered" evidence="1">
    <location>
        <begin position="501"/>
        <end position="521"/>
    </location>
</feature>
<keyword evidence="2" id="KW-0812">Transmembrane</keyword>
<keyword evidence="2" id="KW-0472">Membrane</keyword>
<feature type="transmembrane region" description="Helical" evidence="2">
    <location>
        <begin position="426"/>
        <end position="448"/>
    </location>
</feature>
<gene>
    <name evidence="3" type="ORF">NIT7321_02845</name>
</gene>
<protein>
    <recommendedName>
        <fullName evidence="5">Type IV pilus biogenesis</fullName>
    </recommendedName>
</protein>
<feature type="compositionally biased region" description="Basic and acidic residues" evidence="1">
    <location>
        <begin position="234"/>
        <end position="251"/>
    </location>
</feature>